<evidence type="ECO:0000259" key="1">
    <source>
        <dbReference type="Pfam" id="PF00497"/>
    </source>
</evidence>
<evidence type="ECO:0000313" key="3">
    <source>
        <dbReference type="Proteomes" id="UP000030700"/>
    </source>
</evidence>
<sequence length="225" mass="25395">MGVFLAGVNAIADDTNITVACSNYPPMYYEKNRQIQGNAYEIAKAVIEKAGLPATFTIMPWKRVYVTGQNEKNFMIVGVGRTARREEHFQWICPINKGVKFYFIKLRSNPISPKSLDEVKASNIVVIRDSHMHEYLLDNGLPASQISDLPSRDQALEFLKAKRADFYLDNLDVIEPGSNELEPILEAYTLVNYLTLSRSTSPEIVQKLQEAYQALDADGKITLME</sequence>
<dbReference type="HOGENOM" id="CLU_064076_1_1_0"/>
<proteinExistence type="predicted"/>
<dbReference type="SUPFAM" id="SSF53850">
    <property type="entry name" value="Periplasmic binding protein-like II"/>
    <property type="match status" value="1"/>
</dbReference>
<keyword evidence="3" id="KW-1185">Reference proteome</keyword>
<dbReference type="PANTHER" id="PTHR38834">
    <property type="entry name" value="PERIPLASMIC SUBSTRATE BINDING PROTEIN FAMILY 3"/>
    <property type="match status" value="1"/>
</dbReference>
<dbReference type="Gene3D" id="3.40.190.10">
    <property type="entry name" value="Periplasmic binding protein-like II"/>
    <property type="match status" value="2"/>
</dbReference>
<reference evidence="2" key="1">
    <citation type="journal article" date="2015" name="PeerJ">
        <title>First genomic representation of candidate bacterial phylum KSB3 points to enhanced environmental sensing as a trigger of wastewater bulking.</title>
        <authorList>
            <person name="Sekiguchi Y."/>
            <person name="Ohashi A."/>
            <person name="Parks D.H."/>
            <person name="Yamauchi T."/>
            <person name="Tyson G.W."/>
            <person name="Hugenholtz P."/>
        </authorList>
    </citation>
    <scope>NUCLEOTIDE SEQUENCE [LARGE SCALE GENOMIC DNA]</scope>
</reference>
<dbReference type="AlphaFoldDB" id="A0A0S6VPQ2"/>
<accession>A0A0S6VPQ2</accession>
<gene>
    <name evidence="2" type="ORF">U14_00156</name>
</gene>
<evidence type="ECO:0000313" key="2">
    <source>
        <dbReference type="EMBL" id="GAK48944.1"/>
    </source>
</evidence>
<dbReference type="Pfam" id="PF00497">
    <property type="entry name" value="SBP_bac_3"/>
    <property type="match status" value="1"/>
</dbReference>
<feature type="domain" description="Solute-binding protein family 3/N-terminal" evidence="1">
    <location>
        <begin position="20"/>
        <end position="222"/>
    </location>
</feature>
<organism evidence="2">
    <name type="scientific">Candidatus Moduliflexus flocculans</name>
    <dbReference type="NCBI Taxonomy" id="1499966"/>
    <lineage>
        <taxon>Bacteria</taxon>
        <taxon>Candidatus Moduliflexota</taxon>
        <taxon>Candidatus Moduliflexia</taxon>
        <taxon>Candidatus Moduliflexales</taxon>
        <taxon>Candidatus Moduliflexaceae</taxon>
    </lineage>
</organism>
<name>A0A0S6VPQ2_9BACT</name>
<dbReference type="STRING" id="1499966.U14_00156"/>
<dbReference type="Proteomes" id="UP000030700">
    <property type="component" value="Unassembled WGS sequence"/>
</dbReference>
<dbReference type="EMBL" id="DF820455">
    <property type="protein sequence ID" value="GAK48944.1"/>
    <property type="molecule type" value="Genomic_DNA"/>
</dbReference>
<dbReference type="InterPro" id="IPR001638">
    <property type="entry name" value="Solute-binding_3/MltF_N"/>
</dbReference>
<dbReference type="PANTHER" id="PTHR38834:SF3">
    <property type="entry name" value="SOLUTE-BINDING PROTEIN FAMILY 3_N-TERMINAL DOMAIN-CONTAINING PROTEIN"/>
    <property type="match status" value="1"/>
</dbReference>
<protein>
    <submittedName>
        <fullName evidence="2">Putative ABC amino acid transporter solute binding protein</fullName>
    </submittedName>
</protein>